<dbReference type="EC" id="3.5.2.3" evidence="3"/>
<dbReference type="GO" id="GO:0004038">
    <property type="term" value="F:allantoinase activity"/>
    <property type="evidence" value="ECO:0007669"/>
    <property type="project" value="TreeGrafter"/>
</dbReference>
<gene>
    <name evidence="3" type="ORF">MNBD_GAMMA21-119</name>
</gene>
<dbReference type="AlphaFoldDB" id="A0A3B1B5X5"/>
<dbReference type="CDD" id="cd01317">
    <property type="entry name" value="DHOase_IIa"/>
    <property type="match status" value="1"/>
</dbReference>
<dbReference type="GO" id="GO:0046872">
    <property type="term" value="F:metal ion binding"/>
    <property type="evidence" value="ECO:0007669"/>
    <property type="project" value="InterPro"/>
</dbReference>
<dbReference type="NCBIfam" id="TIGR00857">
    <property type="entry name" value="pyrC_multi"/>
    <property type="match status" value="1"/>
</dbReference>
<dbReference type="InterPro" id="IPR024403">
    <property type="entry name" value="DHOase_cat"/>
</dbReference>
<dbReference type="InterPro" id="IPR004722">
    <property type="entry name" value="DHOase"/>
</dbReference>
<accession>A0A3B1B5X5</accession>
<dbReference type="EMBL" id="UOFR01000076">
    <property type="protein sequence ID" value="VAX00497.1"/>
    <property type="molecule type" value="Genomic_DNA"/>
</dbReference>
<dbReference type="PANTHER" id="PTHR43668">
    <property type="entry name" value="ALLANTOINASE"/>
    <property type="match status" value="1"/>
</dbReference>
<protein>
    <submittedName>
        <fullName evidence="3">Dihydroorotase</fullName>
        <ecNumber evidence="3">3.5.2.3</ecNumber>
    </submittedName>
</protein>
<organism evidence="3">
    <name type="scientific">hydrothermal vent metagenome</name>
    <dbReference type="NCBI Taxonomy" id="652676"/>
    <lineage>
        <taxon>unclassified sequences</taxon>
        <taxon>metagenomes</taxon>
        <taxon>ecological metagenomes</taxon>
    </lineage>
</organism>
<dbReference type="InterPro" id="IPR032466">
    <property type="entry name" value="Metal_Hydrolase"/>
</dbReference>
<dbReference type="SUPFAM" id="SSF51338">
    <property type="entry name" value="Composite domain of metallo-dependent hydrolases"/>
    <property type="match status" value="1"/>
</dbReference>
<proteinExistence type="predicted"/>
<reference evidence="3" key="1">
    <citation type="submission" date="2018-06" db="EMBL/GenBank/DDBJ databases">
        <authorList>
            <person name="Zhirakovskaya E."/>
        </authorList>
    </citation>
    <scope>NUCLEOTIDE SEQUENCE</scope>
</reference>
<dbReference type="SUPFAM" id="SSF51556">
    <property type="entry name" value="Metallo-dependent hydrolases"/>
    <property type="match status" value="1"/>
</dbReference>
<dbReference type="NCBIfam" id="NF005791">
    <property type="entry name" value="PRK07627.1"/>
    <property type="match status" value="1"/>
</dbReference>
<dbReference type="InterPro" id="IPR050138">
    <property type="entry name" value="DHOase/Allantoinase_Hydrolase"/>
</dbReference>
<dbReference type="GO" id="GO:0006221">
    <property type="term" value="P:pyrimidine nucleotide biosynthetic process"/>
    <property type="evidence" value="ECO:0007669"/>
    <property type="project" value="UniProtKB-KW"/>
</dbReference>
<keyword evidence="1" id="KW-0665">Pyrimidine biosynthesis</keyword>
<dbReference type="Gene3D" id="3.20.20.140">
    <property type="entry name" value="Metal-dependent hydrolases"/>
    <property type="match status" value="1"/>
</dbReference>
<dbReference type="Pfam" id="PF12890">
    <property type="entry name" value="DHOase"/>
    <property type="match status" value="1"/>
</dbReference>
<dbReference type="Gene3D" id="2.30.40.10">
    <property type="entry name" value="Urease, subunit C, domain 1"/>
    <property type="match status" value="1"/>
</dbReference>
<feature type="domain" description="Dihydroorotase catalytic" evidence="2">
    <location>
        <begin position="51"/>
        <end position="236"/>
    </location>
</feature>
<dbReference type="PANTHER" id="PTHR43668:SF2">
    <property type="entry name" value="ALLANTOINASE"/>
    <property type="match status" value="1"/>
</dbReference>
<keyword evidence="3" id="KW-0378">Hydrolase</keyword>
<evidence type="ECO:0000259" key="2">
    <source>
        <dbReference type="Pfam" id="PF12890"/>
    </source>
</evidence>
<evidence type="ECO:0000256" key="1">
    <source>
        <dbReference type="ARBA" id="ARBA00022975"/>
    </source>
</evidence>
<dbReference type="GO" id="GO:0005737">
    <property type="term" value="C:cytoplasm"/>
    <property type="evidence" value="ECO:0007669"/>
    <property type="project" value="TreeGrafter"/>
</dbReference>
<sequence>MKIAITNGHLIDPRNQINKRCDLFIQDNTVIATEHAPDGFAADKIIDADKLIVSPGFVDLCARLREPGLEHKGTILSETRAAVASGVTSLCMPPDTTPVLDTPAVIELINQRNVDAGFCRVYTLGALTKGLEGEYLSEMAHLKDAGCIGVSNAMHSIPNPQVLRRAMEYAASVDMTVFLHPQDKGLANGGCVHEGVVSTRLGLVGVPEAAETQAVANFLMLVEQTGVRVHFCRLSTARAVQMIGRAKYDGLDLTADVAAHQLHLTEMDIGYFNSQCHVQPPLRTQRDCDALRDAVASSQIEAICSDHQPHDVDAKLAPFGSTEPGISSIETLFPLSMRLVNDGLLNMTELVDRLSTTPAEILGINAGHLGVGAMADITIFDPGHHWILKTENLISQGKNTPFKYWEFQGKIKQTICDGKLVYDAGTTS</sequence>
<evidence type="ECO:0000313" key="3">
    <source>
        <dbReference type="EMBL" id="VAX00497.1"/>
    </source>
</evidence>
<dbReference type="InterPro" id="IPR011059">
    <property type="entry name" value="Metal-dep_hydrolase_composite"/>
</dbReference>
<dbReference type="GO" id="GO:0004151">
    <property type="term" value="F:dihydroorotase activity"/>
    <property type="evidence" value="ECO:0007669"/>
    <property type="project" value="UniProtKB-EC"/>
</dbReference>
<dbReference type="GO" id="GO:0006145">
    <property type="term" value="P:purine nucleobase catabolic process"/>
    <property type="evidence" value="ECO:0007669"/>
    <property type="project" value="TreeGrafter"/>
</dbReference>
<name>A0A3B1B5X5_9ZZZZ</name>